<name>A0A9N9GFG1_9GLOM</name>
<evidence type="ECO:0000313" key="1">
    <source>
        <dbReference type="EMBL" id="CAG8603945.1"/>
    </source>
</evidence>
<proteinExistence type="predicted"/>
<comment type="caution">
    <text evidence="1">The sequence shown here is derived from an EMBL/GenBank/DDBJ whole genome shotgun (WGS) entry which is preliminary data.</text>
</comment>
<organism evidence="1 2">
    <name type="scientific">Ambispora gerdemannii</name>
    <dbReference type="NCBI Taxonomy" id="144530"/>
    <lineage>
        <taxon>Eukaryota</taxon>
        <taxon>Fungi</taxon>
        <taxon>Fungi incertae sedis</taxon>
        <taxon>Mucoromycota</taxon>
        <taxon>Glomeromycotina</taxon>
        <taxon>Glomeromycetes</taxon>
        <taxon>Archaeosporales</taxon>
        <taxon>Ambisporaceae</taxon>
        <taxon>Ambispora</taxon>
    </lineage>
</organism>
<keyword evidence="2" id="KW-1185">Reference proteome</keyword>
<evidence type="ECO:0000313" key="2">
    <source>
        <dbReference type="Proteomes" id="UP000789831"/>
    </source>
</evidence>
<dbReference type="OrthoDB" id="2440697at2759"/>
<sequence>TDDDDSTSFVSESTISEYFDSNDYDTEIEAFTLDEIGLNRARARAFVENDEIFDNENFWKDDEEFEAYSTSSTNLNLITPDFSNDDSILIENIESNINNTEKNLQTKKIDNKSKKLSTMLSTTSLTSNPIRQHKHRTIEKEKEILEQILLYEKFPANKLDNILLQLQIESMEWTETRVKTYWRNNHLTKK</sequence>
<dbReference type="Proteomes" id="UP000789831">
    <property type="component" value="Unassembled WGS sequence"/>
</dbReference>
<gene>
    <name evidence="1" type="ORF">AGERDE_LOCUS9243</name>
</gene>
<feature type="non-terminal residue" evidence="1">
    <location>
        <position position="1"/>
    </location>
</feature>
<reference evidence="1" key="1">
    <citation type="submission" date="2021-06" db="EMBL/GenBank/DDBJ databases">
        <authorList>
            <person name="Kallberg Y."/>
            <person name="Tangrot J."/>
            <person name="Rosling A."/>
        </authorList>
    </citation>
    <scope>NUCLEOTIDE SEQUENCE</scope>
    <source>
        <strain evidence="1">MT106</strain>
    </source>
</reference>
<protein>
    <submittedName>
        <fullName evidence="1">12923_t:CDS:1</fullName>
    </submittedName>
</protein>
<dbReference type="AlphaFoldDB" id="A0A9N9GFG1"/>
<accession>A0A9N9GFG1</accession>
<dbReference type="EMBL" id="CAJVPL010002229">
    <property type="protein sequence ID" value="CAG8603945.1"/>
    <property type="molecule type" value="Genomic_DNA"/>
</dbReference>